<dbReference type="RefSeq" id="WP_377317409.1">
    <property type="nucleotide sequence ID" value="NZ_JBHUIY010000028.1"/>
</dbReference>
<organism evidence="1 2">
    <name type="scientific">Phaeospirillum tilakii</name>
    <dbReference type="NCBI Taxonomy" id="741673"/>
    <lineage>
        <taxon>Bacteria</taxon>
        <taxon>Pseudomonadati</taxon>
        <taxon>Pseudomonadota</taxon>
        <taxon>Alphaproteobacteria</taxon>
        <taxon>Rhodospirillales</taxon>
        <taxon>Rhodospirillaceae</taxon>
        <taxon>Phaeospirillum</taxon>
    </lineage>
</organism>
<protein>
    <recommendedName>
        <fullName evidence="3">Bacteriophage lambda head decoration protein D</fullName>
    </recommendedName>
</protein>
<evidence type="ECO:0008006" key="3">
    <source>
        <dbReference type="Google" id="ProtNLM"/>
    </source>
</evidence>
<evidence type="ECO:0000313" key="1">
    <source>
        <dbReference type="EMBL" id="MFD2234818.1"/>
    </source>
</evidence>
<name>A0ABW5CFL1_9PROT</name>
<dbReference type="Gene3D" id="2.60.120.1110">
    <property type="match status" value="1"/>
</dbReference>
<gene>
    <name evidence="1" type="ORF">ACFSNB_13480</name>
</gene>
<proteinExistence type="predicted"/>
<evidence type="ECO:0000313" key="2">
    <source>
        <dbReference type="Proteomes" id="UP001597296"/>
    </source>
</evidence>
<comment type="caution">
    <text evidence="1">The sequence shown here is derived from an EMBL/GenBank/DDBJ whole genome shotgun (WGS) entry which is preliminary data.</text>
</comment>
<keyword evidence="2" id="KW-1185">Reference proteome</keyword>
<reference evidence="2" key="1">
    <citation type="journal article" date="2019" name="Int. J. Syst. Evol. Microbiol.">
        <title>The Global Catalogue of Microorganisms (GCM) 10K type strain sequencing project: providing services to taxonomists for standard genome sequencing and annotation.</title>
        <authorList>
            <consortium name="The Broad Institute Genomics Platform"/>
            <consortium name="The Broad Institute Genome Sequencing Center for Infectious Disease"/>
            <person name="Wu L."/>
            <person name="Ma J."/>
        </authorList>
    </citation>
    <scope>NUCLEOTIDE SEQUENCE [LARGE SCALE GENOMIC DNA]</scope>
    <source>
        <strain evidence="2">KCTC 15012</strain>
    </source>
</reference>
<sequence>MRDLKSRIAPVAAIAPAVYSADTTPGAVDLRGFGSAVILINVGVGGITFTAANKIEFVLTHSDDDATYTPVTDADVQGVTGITGGIVKALTAAQAAATIDEIGYVGGKRYLKLLADFSGTHSTGTAIAALVIKGHPEIFPA</sequence>
<dbReference type="EMBL" id="JBHUIY010000028">
    <property type="protein sequence ID" value="MFD2234818.1"/>
    <property type="molecule type" value="Genomic_DNA"/>
</dbReference>
<accession>A0ABW5CFL1</accession>
<dbReference type="Proteomes" id="UP001597296">
    <property type="component" value="Unassembled WGS sequence"/>
</dbReference>